<feature type="binding site" evidence="5">
    <location>
        <position position="143"/>
    </location>
    <ligand>
        <name>N(2)-acetyl-L-ornithine</name>
        <dbReference type="ChEBI" id="CHEBI:57805"/>
    </ligand>
</feature>
<comment type="cofactor">
    <cofactor evidence="5">
        <name>pyridoxal 5'-phosphate</name>
        <dbReference type="ChEBI" id="CHEBI:597326"/>
    </cofactor>
    <text evidence="5">Binds 1 pyridoxal phosphate per subunit.</text>
</comment>
<dbReference type="NCBIfam" id="TIGR00707">
    <property type="entry name" value="argD"/>
    <property type="match status" value="1"/>
</dbReference>
<keyword evidence="7" id="KW-1185">Reference proteome</keyword>
<dbReference type="InterPro" id="IPR005814">
    <property type="entry name" value="Aminotrans_3"/>
</dbReference>
<accession>A0ABN1H1V5</accession>
<reference evidence="6 7" key="1">
    <citation type="journal article" date="2019" name="Int. J. Syst. Evol. Microbiol.">
        <title>The Global Catalogue of Microorganisms (GCM) 10K type strain sequencing project: providing services to taxonomists for standard genome sequencing and annotation.</title>
        <authorList>
            <consortium name="The Broad Institute Genomics Platform"/>
            <consortium name="The Broad Institute Genome Sequencing Center for Infectious Disease"/>
            <person name="Wu L."/>
            <person name="Ma J."/>
        </authorList>
    </citation>
    <scope>NUCLEOTIDE SEQUENCE [LARGE SCALE GENOMIC DNA]</scope>
    <source>
        <strain evidence="6 7">JCM 10671</strain>
    </source>
</reference>
<comment type="similarity">
    <text evidence="5">Belongs to the class-III pyridoxal-phosphate-dependent aminotransferase family. ArgD subfamily.</text>
</comment>
<dbReference type="RefSeq" id="WP_344606574.1">
    <property type="nucleotide sequence ID" value="NZ_BAAAHE010000026.1"/>
</dbReference>
<evidence type="ECO:0000256" key="3">
    <source>
        <dbReference type="ARBA" id="ARBA00022679"/>
    </source>
</evidence>
<keyword evidence="1 5" id="KW-0032">Aminotransferase</keyword>
<evidence type="ECO:0000256" key="5">
    <source>
        <dbReference type="HAMAP-Rule" id="MF_01107"/>
    </source>
</evidence>
<dbReference type="Gene3D" id="3.40.640.10">
    <property type="entry name" value="Type I PLP-dependent aspartate aminotransferase-like (Major domain)"/>
    <property type="match status" value="1"/>
</dbReference>
<evidence type="ECO:0000256" key="1">
    <source>
        <dbReference type="ARBA" id="ARBA00022576"/>
    </source>
</evidence>
<organism evidence="6 7">
    <name type="scientific">Sporichthya brevicatena</name>
    <dbReference type="NCBI Taxonomy" id="171442"/>
    <lineage>
        <taxon>Bacteria</taxon>
        <taxon>Bacillati</taxon>
        <taxon>Actinomycetota</taxon>
        <taxon>Actinomycetes</taxon>
        <taxon>Sporichthyales</taxon>
        <taxon>Sporichthyaceae</taxon>
        <taxon>Sporichthya</taxon>
    </lineage>
</organism>
<dbReference type="PIRSF" id="PIRSF000521">
    <property type="entry name" value="Transaminase_4ab_Lys_Orn"/>
    <property type="match status" value="1"/>
</dbReference>
<dbReference type="EMBL" id="BAAAHE010000026">
    <property type="protein sequence ID" value="GAA0626435.1"/>
    <property type="molecule type" value="Genomic_DNA"/>
</dbReference>
<sequence>MTGPHTSALQSRWDAALMPNYGTPPVALKVGRGAEVWDVDDKRYLDLLGGIAVTSLGHGHPELVKAVSRQVAALAHTSNLYLHEPAIALAERLLDLLGVAGTDSRVFLCNSGTEANEAALKLVRRHAPTRTKIVAAENSFHGRSLGALSITGKASIREPFAPYGWHTVFVPYGDADALRAAVDSDTAAVFLEPTLGEGGVVPPPAGYLAVAREVCDATGAVFVLDEIQSAIGRTGAWFAHQHEGVRPDVLTLAKGLGGGLPIGACVGLGSFGGTFQRGDHGSTFGGNPVACAAALTVLQVIETDGLLDHVVKVGGQLADGIAAIDHPLLAKVEGRGLWLGIVLTADVSAKVEVAAREAGFLINAVQPGRIRLAPPLVLTAEQVQEFVSALPAILDAANTQSRGIA</sequence>
<dbReference type="Proteomes" id="UP001500957">
    <property type="component" value="Unassembled WGS sequence"/>
</dbReference>
<name>A0ABN1H1V5_9ACTN</name>
<dbReference type="InterPro" id="IPR015422">
    <property type="entry name" value="PyrdxlP-dep_Trfase_small"/>
</dbReference>
<dbReference type="InterPro" id="IPR049704">
    <property type="entry name" value="Aminotrans_3_PPA_site"/>
</dbReference>
<comment type="caution">
    <text evidence="6">The sequence shown here is derived from an EMBL/GenBank/DDBJ whole genome shotgun (WGS) entry which is preliminary data.</text>
</comment>
<comment type="pathway">
    <text evidence="5">Amino-acid biosynthesis; L-arginine biosynthesis; N(2)-acetyl-L-ornithine from L-glutamate: step 4/4.</text>
</comment>
<dbReference type="PANTHER" id="PTHR11986:SF79">
    <property type="entry name" value="ACETYLORNITHINE AMINOTRANSFERASE, MITOCHONDRIAL"/>
    <property type="match status" value="1"/>
</dbReference>
<feature type="modified residue" description="N6-(pyridoxal phosphate)lysine" evidence="5">
    <location>
        <position position="254"/>
    </location>
</feature>
<evidence type="ECO:0000256" key="2">
    <source>
        <dbReference type="ARBA" id="ARBA00022605"/>
    </source>
</evidence>
<feature type="binding site" evidence="5">
    <location>
        <begin position="225"/>
        <end position="228"/>
    </location>
    <ligand>
        <name>pyridoxal 5'-phosphate</name>
        <dbReference type="ChEBI" id="CHEBI:597326"/>
    </ligand>
</feature>
<evidence type="ECO:0000313" key="7">
    <source>
        <dbReference type="Proteomes" id="UP001500957"/>
    </source>
</evidence>
<feature type="binding site" evidence="5">
    <location>
        <position position="282"/>
    </location>
    <ligand>
        <name>N(2)-acetyl-L-ornithine</name>
        <dbReference type="ChEBI" id="CHEBI:57805"/>
    </ligand>
</feature>
<protein>
    <recommendedName>
        <fullName evidence="5">Acetylornithine aminotransferase</fullName>
        <shortName evidence="5">ACOAT</shortName>
        <ecNumber evidence="5">2.6.1.11</ecNumber>
    </recommendedName>
</protein>
<proteinExistence type="inferred from homology"/>
<keyword evidence="5" id="KW-0963">Cytoplasm</keyword>
<dbReference type="PROSITE" id="PS00600">
    <property type="entry name" value="AA_TRANSFER_CLASS_3"/>
    <property type="match status" value="1"/>
</dbReference>
<keyword evidence="4 5" id="KW-0663">Pyridoxal phosphate</keyword>
<dbReference type="PANTHER" id="PTHR11986">
    <property type="entry name" value="AMINOTRANSFERASE CLASS III"/>
    <property type="match status" value="1"/>
</dbReference>
<comment type="subunit">
    <text evidence="5">Homodimer.</text>
</comment>
<evidence type="ECO:0000256" key="4">
    <source>
        <dbReference type="ARBA" id="ARBA00022898"/>
    </source>
</evidence>
<dbReference type="SUPFAM" id="SSF53383">
    <property type="entry name" value="PLP-dependent transferases"/>
    <property type="match status" value="1"/>
</dbReference>
<keyword evidence="5" id="KW-0055">Arginine biosynthesis</keyword>
<dbReference type="InterPro" id="IPR050103">
    <property type="entry name" value="Class-III_PLP-dep_AT"/>
</dbReference>
<comment type="catalytic activity">
    <reaction evidence="5">
        <text>N(2)-acetyl-L-ornithine + 2-oxoglutarate = N-acetyl-L-glutamate 5-semialdehyde + L-glutamate</text>
        <dbReference type="Rhea" id="RHEA:18049"/>
        <dbReference type="ChEBI" id="CHEBI:16810"/>
        <dbReference type="ChEBI" id="CHEBI:29123"/>
        <dbReference type="ChEBI" id="CHEBI:29985"/>
        <dbReference type="ChEBI" id="CHEBI:57805"/>
        <dbReference type="EC" id="2.6.1.11"/>
    </reaction>
</comment>
<dbReference type="InterPro" id="IPR015424">
    <property type="entry name" value="PyrdxlP-dep_Trfase"/>
</dbReference>
<comment type="subcellular location">
    <subcellularLocation>
        <location evidence="5">Cytoplasm</location>
    </subcellularLocation>
</comment>
<comment type="miscellaneous">
    <text evidence="5">May also have succinyldiaminopimelate aminotransferase activity, thus carrying out the corresponding step in lysine biosynthesis.</text>
</comment>
<keyword evidence="2 5" id="KW-0028">Amino-acid biosynthesis</keyword>
<feature type="binding site" evidence="5">
    <location>
        <position position="283"/>
    </location>
    <ligand>
        <name>pyridoxal 5'-phosphate</name>
        <dbReference type="ChEBI" id="CHEBI:597326"/>
    </ligand>
</feature>
<gene>
    <name evidence="5" type="primary">argD</name>
    <name evidence="6" type="ORF">GCM10009547_32370</name>
</gene>
<evidence type="ECO:0000313" key="6">
    <source>
        <dbReference type="EMBL" id="GAA0626435.1"/>
    </source>
</evidence>
<feature type="binding site" evidence="5">
    <location>
        <begin position="112"/>
        <end position="113"/>
    </location>
    <ligand>
        <name>pyridoxal 5'-phosphate</name>
        <dbReference type="ChEBI" id="CHEBI:597326"/>
    </ligand>
</feature>
<feature type="binding site" evidence="5">
    <location>
        <position position="140"/>
    </location>
    <ligand>
        <name>pyridoxal 5'-phosphate</name>
        <dbReference type="ChEBI" id="CHEBI:597326"/>
    </ligand>
</feature>
<dbReference type="HAMAP" id="MF_01107">
    <property type="entry name" value="ArgD_aminotrans_3"/>
    <property type="match status" value="1"/>
</dbReference>
<dbReference type="EC" id="2.6.1.11" evidence="5"/>
<keyword evidence="3 5" id="KW-0808">Transferase</keyword>
<dbReference type="Pfam" id="PF00202">
    <property type="entry name" value="Aminotran_3"/>
    <property type="match status" value="1"/>
</dbReference>
<dbReference type="Gene3D" id="3.90.1150.10">
    <property type="entry name" value="Aspartate Aminotransferase, domain 1"/>
    <property type="match status" value="1"/>
</dbReference>
<dbReference type="InterPro" id="IPR015421">
    <property type="entry name" value="PyrdxlP-dep_Trfase_major"/>
</dbReference>
<dbReference type="NCBIfam" id="NF002874">
    <property type="entry name" value="PRK03244.1"/>
    <property type="match status" value="1"/>
</dbReference>
<dbReference type="InterPro" id="IPR004636">
    <property type="entry name" value="AcOrn/SuccOrn_fam"/>
</dbReference>
<dbReference type="CDD" id="cd00610">
    <property type="entry name" value="OAT_like"/>
    <property type="match status" value="1"/>
</dbReference>